<feature type="transmembrane region" description="Helical" evidence="5">
    <location>
        <begin position="126"/>
        <end position="146"/>
    </location>
</feature>
<evidence type="ECO:0000313" key="7">
    <source>
        <dbReference type="EMBL" id="QKS70075.1"/>
    </source>
</evidence>
<feature type="transmembrane region" description="Helical" evidence="5">
    <location>
        <begin position="20"/>
        <end position="39"/>
    </location>
</feature>
<evidence type="ECO:0000259" key="6">
    <source>
        <dbReference type="Pfam" id="PF12698"/>
    </source>
</evidence>
<name>A0A859FCU2_9BACI</name>
<evidence type="ECO:0000313" key="8">
    <source>
        <dbReference type="Proteomes" id="UP000318138"/>
    </source>
</evidence>
<dbReference type="GO" id="GO:0140359">
    <property type="term" value="F:ABC-type transporter activity"/>
    <property type="evidence" value="ECO:0007669"/>
    <property type="project" value="InterPro"/>
</dbReference>
<keyword evidence="3 5" id="KW-1133">Transmembrane helix</keyword>
<comment type="subcellular location">
    <subcellularLocation>
        <location evidence="1">Membrane</location>
        <topology evidence="1">Multi-pass membrane protein</topology>
    </subcellularLocation>
</comment>
<evidence type="ECO:0000256" key="3">
    <source>
        <dbReference type="ARBA" id="ARBA00022989"/>
    </source>
</evidence>
<organism evidence="7 8">
    <name type="scientific">Paenalkalicoccus suaedae</name>
    <dbReference type="NCBI Taxonomy" id="2592382"/>
    <lineage>
        <taxon>Bacteria</taxon>
        <taxon>Bacillati</taxon>
        <taxon>Bacillota</taxon>
        <taxon>Bacilli</taxon>
        <taxon>Bacillales</taxon>
        <taxon>Bacillaceae</taxon>
        <taxon>Paenalkalicoccus</taxon>
    </lineage>
</organism>
<proteinExistence type="predicted"/>
<keyword evidence="2 5" id="KW-0812">Transmembrane</keyword>
<keyword evidence="4 5" id="KW-0472">Membrane</keyword>
<evidence type="ECO:0000256" key="4">
    <source>
        <dbReference type="ARBA" id="ARBA00023136"/>
    </source>
</evidence>
<reference evidence="8" key="1">
    <citation type="submission" date="2019-07" db="EMBL/GenBank/DDBJ databases">
        <title>Bacillus alkalisoli sp. nov. isolated from saline soil.</title>
        <authorList>
            <person name="Sun J.-Q."/>
            <person name="Xu L."/>
        </authorList>
    </citation>
    <scope>NUCLEOTIDE SEQUENCE [LARGE SCALE GENOMIC DNA]</scope>
    <source>
        <strain evidence="8">M4U3P1</strain>
    </source>
</reference>
<feature type="domain" description="ABC-2 type transporter transmembrane" evidence="6">
    <location>
        <begin position="49"/>
        <end position="221"/>
    </location>
</feature>
<dbReference type="Pfam" id="PF12698">
    <property type="entry name" value="ABC2_membrane_3"/>
    <property type="match status" value="1"/>
</dbReference>
<dbReference type="RefSeq" id="WP_176008119.1">
    <property type="nucleotide sequence ID" value="NZ_CP041372.2"/>
</dbReference>
<dbReference type="KEGG" id="psua:FLK61_25210"/>
<sequence>MTLSMKRIYAIFQKDVKDVFKNMFVLSTLFMPIILAVFYSSADIISQEISLLLINLTFVAVATFIQAAIIAEEKEKSTLRGLMMSPASVGDILIGKSIVSVVLTVITLLLISWISGFELGNTVYTITGLIVALAIYIVIGTLLGLLSRSVMEASVISLPLILILGMGSMFVAMFDDIPFIDIIMYLPNFQLDKIVMEASMQASLINVAWLVVLTAATVIVYQKRTID</sequence>
<dbReference type="EMBL" id="CP041372">
    <property type="protein sequence ID" value="QKS70075.1"/>
    <property type="molecule type" value="Genomic_DNA"/>
</dbReference>
<evidence type="ECO:0000256" key="1">
    <source>
        <dbReference type="ARBA" id="ARBA00004141"/>
    </source>
</evidence>
<dbReference type="GO" id="GO:0016020">
    <property type="term" value="C:membrane"/>
    <property type="evidence" value="ECO:0007669"/>
    <property type="project" value="UniProtKB-SubCell"/>
</dbReference>
<dbReference type="PANTHER" id="PTHR43471">
    <property type="entry name" value="ABC TRANSPORTER PERMEASE"/>
    <property type="match status" value="1"/>
</dbReference>
<evidence type="ECO:0000256" key="5">
    <source>
        <dbReference type="SAM" id="Phobius"/>
    </source>
</evidence>
<dbReference type="PANTHER" id="PTHR43471:SF1">
    <property type="entry name" value="ABC TRANSPORTER PERMEASE PROTEIN NOSY-RELATED"/>
    <property type="match status" value="1"/>
</dbReference>
<dbReference type="InterPro" id="IPR013525">
    <property type="entry name" value="ABC2_TM"/>
</dbReference>
<protein>
    <submittedName>
        <fullName evidence="7">ABC transporter permease</fullName>
    </submittedName>
</protein>
<dbReference type="AlphaFoldDB" id="A0A859FCU2"/>
<accession>A0A859FCU2</accession>
<feature type="transmembrane region" description="Helical" evidence="5">
    <location>
        <begin position="158"/>
        <end position="180"/>
    </location>
</feature>
<gene>
    <name evidence="7" type="ORF">FLK61_25210</name>
</gene>
<feature type="transmembrane region" description="Helical" evidence="5">
    <location>
        <begin position="51"/>
        <end position="71"/>
    </location>
</feature>
<feature type="transmembrane region" description="Helical" evidence="5">
    <location>
        <begin position="92"/>
        <end position="114"/>
    </location>
</feature>
<keyword evidence="8" id="KW-1185">Reference proteome</keyword>
<evidence type="ECO:0000256" key="2">
    <source>
        <dbReference type="ARBA" id="ARBA00022692"/>
    </source>
</evidence>
<feature type="transmembrane region" description="Helical" evidence="5">
    <location>
        <begin position="200"/>
        <end position="221"/>
    </location>
</feature>
<dbReference type="Proteomes" id="UP000318138">
    <property type="component" value="Chromosome"/>
</dbReference>